<gene>
    <name evidence="2" type="ORF">P167DRAFT_431619</name>
</gene>
<dbReference type="InParanoid" id="A0A3N4KY08"/>
<keyword evidence="1" id="KW-0472">Membrane</keyword>
<evidence type="ECO:0000256" key="1">
    <source>
        <dbReference type="SAM" id="Phobius"/>
    </source>
</evidence>
<dbReference type="Proteomes" id="UP000277580">
    <property type="component" value="Unassembled WGS sequence"/>
</dbReference>
<keyword evidence="1" id="KW-0812">Transmembrane</keyword>
<keyword evidence="3" id="KW-1185">Reference proteome</keyword>
<evidence type="ECO:0000313" key="3">
    <source>
        <dbReference type="Proteomes" id="UP000277580"/>
    </source>
</evidence>
<name>A0A3N4KY08_9PEZI</name>
<evidence type="ECO:0000313" key="2">
    <source>
        <dbReference type="EMBL" id="RPB15443.1"/>
    </source>
</evidence>
<feature type="transmembrane region" description="Helical" evidence="1">
    <location>
        <begin position="20"/>
        <end position="36"/>
    </location>
</feature>
<dbReference type="EMBL" id="ML119113">
    <property type="protein sequence ID" value="RPB15443.1"/>
    <property type="molecule type" value="Genomic_DNA"/>
</dbReference>
<feature type="transmembrane region" description="Helical" evidence="1">
    <location>
        <begin position="57"/>
        <end position="80"/>
    </location>
</feature>
<proteinExistence type="predicted"/>
<protein>
    <submittedName>
        <fullName evidence="2">Uncharacterized protein</fullName>
    </submittedName>
</protein>
<reference evidence="2 3" key="1">
    <citation type="journal article" date="2018" name="Nat. Ecol. Evol.">
        <title>Pezizomycetes genomes reveal the molecular basis of ectomycorrhizal truffle lifestyle.</title>
        <authorList>
            <person name="Murat C."/>
            <person name="Payen T."/>
            <person name="Noel B."/>
            <person name="Kuo A."/>
            <person name="Morin E."/>
            <person name="Chen J."/>
            <person name="Kohler A."/>
            <person name="Krizsan K."/>
            <person name="Balestrini R."/>
            <person name="Da Silva C."/>
            <person name="Montanini B."/>
            <person name="Hainaut M."/>
            <person name="Levati E."/>
            <person name="Barry K.W."/>
            <person name="Belfiori B."/>
            <person name="Cichocki N."/>
            <person name="Clum A."/>
            <person name="Dockter R.B."/>
            <person name="Fauchery L."/>
            <person name="Guy J."/>
            <person name="Iotti M."/>
            <person name="Le Tacon F."/>
            <person name="Lindquist E.A."/>
            <person name="Lipzen A."/>
            <person name="Malagnac F."/>
            <person name="Mello A."/>
            <person name="Molinier V."/>
            <person name="Miyauchi S."/>
            <person name="Poulain J."/>
            <person name="Riccioni C."/>
            <person name="Rubini A."/>
            <person name="Sitrit Y."/>
            <person name="Splivallo R."/>
            <person name="Traeger S."/>
            <person name="Wang M."/>
            <person name="Zifcakova L."/>
            <person name="Wipf D."/>
            <person name="Zambonelli A."/>
            <person name="Paolocci F."/>
            <person name="Nowrousian M."/>
            <person name="Ottonello S."/>
            <person name="Baldrian P."/>
            <person name="Spatafora J.W."/>
            <person name="Henrissat B."/>
            <person name="Nagy L.G."/>
            <person name="Aury J.M."/>
            <person name="Wincker P."/>
            <person name="Grigoriev I.V."/>
            <person name="Bonfante P."/>
            <person name="Martin F.M."/>
        </authorList>
    </citation>
    <scope>NUCLEOTIDE SEQUENCE [LARGE SCALE GENOMIC DNA]</scope>
    <source>
        <strain evidence="2 3">CCBAS932</strain>
    </source>
</reference>
<keyword evidence="1" id="KW-1133">Transmembrane helix</keyword>
<sequence length="82" mass="9079">MDSERGGGNGLLIQAGSVGYYYYYIFSSFLGGLGIARGRPSAAFLFDSRSNLGSFLFGAYSWSLACGLGKHFFFFLHLLYFF</sequence>
<organism evidence="2 3">
    <name type="scientific">Morchella conica CCBAS932</name>
    <dbReference type="NCBI Taxonomy" id="1392247"/>
    <lineage>
        <taxon>Eukaryota</taxon>
        <taxon>Fungi</taxon>
        <taxon>Dikarya</taxon>
        <taxon>Ascomycota</taxon>
        <taxon>Pezizomycotina</taxon>
        <taxon>Pezizomycetes</taxon>
        <taxon>Pezizales</taxon>
        <taxon>Morchellaceae</taxon>
        <taxon>Morchella</taxon>
    </lineage>
</organism>
<dbReference type="AlphaFoldDB" id="A0A3N4KY08"/>
<accession>A0A3N4KY08</accession>